<dbReference type="EMBL" id="KY382358">
    <property type="protein sequence ID" value="ASF89976.1"/>
    <property type="molecule type" value="Genomic_DNA"/>
</dbReference>
<name>A0A1Z4CGH0_9POXV</name>
<dbReference type="Pfam" id="PF02346">
    <property type="entry name" value="Vac_Fusion"/>
    <property type="match status" value="1"/>
</dbReference>
<sequence>MEEEELGLPSSDGHDLLNGDNAVYSAGAPSHESIEERLVSLLESYRSIAECCKETGERLSRLENHTESLRKALLTLAHKIDIQTGYARY</sequence>
<reference evidence="4 5" key="1">
    <citation type="journal article" date="2017" name="Sci. Rep.">
        <title>Recovery of the first full-length genome sequence of a parapoxvirus directly from a clinical sample.</title>
        <authorList>
            <person name="Gunther T."/>
            <person name="Haas L."/>
            <person name="Alawi M."/>
            <person name="Wohlsein P."/>
            <person name="Marks J."/>
            <person name="Grundhoff A."/>
            <person name="Becher P."/>
            <person name="Fischer N."/>
        </authorList>
    </citation>
    <scope>NUCLEOTIDE SEQUENCE [LARGE SCALE GENOMIC DNA]</scope>
    <source>
        <strain evidence="4">AFK76s1</strain>
    </source>
</reference>
<organism evidence="4 5">
    <name type="scientific">Seal parapoxvirus</name>
    <dbReference type="NCBI Taxonomy" id="187984"/>
    <lineage>
        <taxon>Viruses</taxon>
        <taxon>Varidnaviria</taxon>
        <taxon>Bamfordvirae</taxon>
        <taxon>Nucleocytoviricota</taxon>
        <taxon>Pokkesviricetes</taxon>
        <taxon>Chitovirales</taxon>
        <taxon>Poxviridae</taxon>
        <taxon>Chordopoxvirinae</taxon>
        <taxon>Parapoxvirus</taxon>
        <taxon>Parapoxvirus sealpox</taxon>
        <taxon>Grey sealpox virus</taxon>
    </lineage>
</organism>
<evidence type="ECO:0000313" key="4">
    <source>
        <dbReference type="EMBL" id="ASF89976.1"/>
    </source>
</evidence>
<feature type="region of interest" description="Disordered" evidence="3">
    <location>
        <begin position="1"/>
        <end position="29"/>
    </location>
</feature>
<evidence type="ECO:0000313" key="5">
    <source>
        <dbReference type="Proteomes" id="UP000202998"/>
    </source>
</evidence>
<evidence type="ECO:0000256" key="1">
    <source>
        <dbReference type="ARBA" id="ARBA00004328"/>
    </source>
</evidence>
<dbReference type="PRINTS" id="PR01847">
    <property type="entry name" value="VIRALFUSION"/>
</dbReference>
<dbReference type="GO" id="GO:0019031">
    <property type="term" value="C:viral envelope"/>
    <property type="evidence" value="ECO:0007669"/>
    <property type="project" value="InterPro"/>
</dbReference>
<keyword evidence="2" id="KW-0946">Virion</keyword>
<dbReference type="InterPro" id="IPR003436">
    <property type="entry name" value="Chordopox_Fusion/A27"/>
</dbReference>
<dbReference type="GO" id="GO:0019064">
    <property type="term" value="P:fusion of virus membrane with host plasma membrane"/>
    <property type="evidence" value="ECO:0007669"/>
    <property type="project" value="InterPro"/>
</dbReference>
<protein>
    <submittedName>
        <fullName evidence="4">Putative fusion protein-like protein</fullName>
    </submittedName>
</protein>
<evidence type="ECO:0000256" key="2">
    <source>
        <dbReference type="ARBA" id="ARBA00022844"/>
    </source>
</evidence>
<comment type="subcellular location">
    <subcellularLocation>
        <location evidence="1">Virion</location>
    </subcellularLocation>
</comment>
<keyword evidence="5" id="KW-1185">Reference proteome</keyword>
<proteinExistence type="predicted"/>
<gene>
    <name evidence="4" type="ORF">SePPVgORF094</name>
</gene>
<evidence type="ECO:0000256" key="3">
    <source>
        <dbReference type="SAM" id="MobiDB-lite"/>
    </source>
</evidence>
<accession>A0A1Z4CGH0</accession>
<dbReference type="Proteomes" id="UP000202998">
    <property type="component" value="Segment"/>
</dbReference>
<dbReference type="OrthoDB" id="25759at10239"/>